<gene>
    <name evidence="2" type="ORF">HNR60_004647</name>
</gene>
<feature type="signal peptide" evidence="1">
    <location>
        <begin position="1"/>
        <end position="29"/>
    </location>
</feature>
<accession>A0A7W8E168</accession>
<reference evidence="2 3" key="1">
    <citation type="submission" date="2020-08" db="EMBL/GenBank/DDBJ databases">
        <title>Genomic Encyclopedia of Type Strains, Phase IV (KMG-IV): sequencing the most valuable type-strain genomes for metagenomic binning, comparative biology and taxonomic classification.</title>
        <authorList>
            <person name="Goeker M."/>
        </authorList>
    </citation>
    <scope>NUCLEOTIDE SEQUENCE [LARGE SCALE GENOMIC DNA]</scope>
    <source>
        <strain evidence="2 3">DSM 12706</strain>
    </source>
</reference>
<dbReference type="EMBL" id="JACHIH010000050">
    <property type="protein sequence ID" value="MBB5049863.1"/>
    <property type="molecule type" value="Genomic_DNA"/>
</dbReference>
<dbReference type="RefSeq" id="WP_184262569.1">
    <property type="nucleotide sequence ID" value="NZ_JACHIH010000050.1"/>
</dbReference>
<evidence type="ECO:0000256" key="1">
    <source>
        <dbReference type="SAM" id="SignalP"/>
    </source>
</evidence>
<evidence type="ECO:0008006" key="4">
    <source>
        <dbReference type="Google" id="ProtNLM"/>
    </source>
</evidence>
<comment type="caution">
    <text evidence="2">The sequence shown here is derived from an EMBL/GenBank/DDBJ whole genome shotgun (WGS) entry which is preliminary data.</text>
</comment>
<keyword evidence="3" id="KW-1185">Reference proteome</keyword>
<dbReference type="AlphaFoldDB" id="A0A7W8E168"/>
<evidence type="ECO:0000313" key="3">
    <source>
        <dbReference type="Proteomes" id="UP000542353"/>
    </source>
</evidence>
<protein>
    <recommendedName>
        <fullName evidence="4">Twin-arginine translocation pathway signal</fullName>
    </recommendedName>
</protein>
<keyword evidence="1" id="KW-0732">Signal</keyword>
<organism evidence="2 3">
    <name type="scientific">Rhodopseudomonas rhenobacensis</name>
    <dbReference type="NCBI Taxonomy" id="87461"/>
    <lineage>
        <taxon>Bacteria</taxon>
        <taxon>Pseudomonadati</taxon>
        <taxon>Pseudomonadota</taxon>
        <taxon>Alphaproteobacteria</taxon>
        <taxon>Hyphomicrobiales</taxon>
        <taxon>Nitrobacteraceae</taxon>
        <taxon>Rhodopseudomonas</taxon>
    </lineage>
</organism>
<feature type="chain" id="PRO_5030728638" description="Twin-arginine translocation pathway signal" evidence="1">
    <location>
        <begin position="30"/>
        <end position="138"/>
    </location>
</feature>
<dbReference type="Proteomes" id="UP000542353">
    <property type="component" value="Unassembled WGS sequence"/>
</dbReference>
<name>A0A7W8E168_9BRAD</name>
<evidence type="ECO:0000313" key="2">
    <source>
        <dbReference type="EMBL" id="MBB5049863.1"/>
    </source>
</evidence>
<proteinExistence type="predicted"/>
<sequence>MTDRPQRYLSKPLADCGALLGCAALLALAAALGGCAGIGDSAASVAFVDPAKYDLWECSQLEVERKSLAAQTAELDRLIAKAQTGTGGAVMAEVAYRNSYITVRAQAKLADEVWVRNKCVSAAPAPAAPPARPGKPGH</sequence>
<dbReference type="PROSITE" id="PS51257">
    <property type="entry name" value="PROKAR_LIPOPROTEIN"/>
    <property type="match status" value="1"/>
</dbReference>